<organism evidence="2 3">
    <name type="scientific">Candidatus Azambacteria bacterium GW2011_GWC2_45_7b</name>
    <dbReference type="NCBI Taxonomy" id="1618621"/>
    <lineage>
        <taxon>Bacteria</taxon>
        <taxon>Candidatus Azamiibacteriota</taxon>
    </lineage>
</organism>
<protein>
    <recommendedName>
        <fullName evidence="1">Helicase HerA central domain-containing protein</fullName>
    </recommendedName>
</protein>
<dbReference type="Pfam" id="PF01935">
    <property type="entry name" value="DUF87"/>
    <property type="match status" value="1"/>
</dbReference>
<evidence type="ECO:0000259" key="1">
    <source>
        <dbReference type="Pfam" id="PF01935"/>
    </source>
</evidence>
<dbReference type="Gene3D" id="3.40.50.300">
    <property type="entry name" value="P-loop containing nucleotide triphosphate hydrolases"/>
    <property type="match status" value="1"/>
</dbReference>
<dbReference type="PANTHER" id="PTHR30121:SF6">
    <property type="entry name" value="SLR6007 PROTEIN"/>
    <property type="match status" value="1"/>
</dbReference>
<feature type="domain" description="Helicase HerA central" evidence="1">
    <location>
        <begin position="27"/>
        <end position="240"/>
    </location>
</feature>
<dbReference type="PANTHER" id="PTHR30121">
    <property type="entry name" value="UNCHARACTERIZED PROTEIN YJGR-RELATED"/>
    <property type="match status" value="1"/>
</dbReference>
<dbReference type="InterPro" id="IPR027417">
    <property type="entry name" value="P-loop_NTPase"/>
</dbReference>
<dbReference type="SUPFAM" id="SSF52540">
    <property type="entry name" value="P-loop containing nucleoside triphosphate hydrolases"/>
    <property type="match status" value="1"/>
</dbReference>
<name>A0A837IMQ5_9BACT</name>
<dbReference type="EMBL" id="LCLF01000034">
    <property type="protein sequence ID" value="KKU12013.1"/>
    <property type="molecule type" value="Genomic_DNA"/>
</dbReference>
<dbReference type="InterPro" id="IPR002789">
    <property type="entry name" value="HerA_central"/>
</dbReference>
<evidence type="ECO:0000313" key="3">
    <source>
        <dbReference type="Proteomes" id="UP000034909"/>
    </source>
</evidence>
<comment type="caution">
    <text evidence="2">The sequence shown here is derived from an EMBL/GenBank/DDBJ whole genome shotgun (WGS) entry which is preliminary data.</text>
</comment>
<dbReference type="Proteomes" id="UP000034909">
    <property type="component" value="Unassembled WGS sequence"/>
</dbReference>
<reference evidence="2 3" key="1">
    <citation type="journal article" date="2015" name="Nature">
        <title>rRNA introns, odd ribosomes, and small enigmatic genomes across a large radiation of phyla.</title>
        <authorList>
            <person name="Brown C.T."/>
            <person name="Hug L.A."/>
            <person name="Thomas B.C."/>
            <person name="Sharon I."/>
            <person name="Castelle C.J."/>
            <person name="Singh A."/>
            <person name="Wilkins M.J."/>
            <person name="Williams K.H."/>
            <person name="Banfield J.F."/>
        </authorList>
    </citation>
    <scope>NUCLEOTIDE SEQUENCE [LARGE SCALE GENOMIC DNA]</scope>
</reference>
<feature type="non-terminal residue" evidence="2">
    <location>
        <position position="242"/>
    </location>
</feature>
<evidence type="ECO:0000313" key="2">
    <source>
        <dbReference type="EMBL" id="KKU12013.1"/>
    </source>
</evidence>
<dbReference type="AlphaFoldDB" id="A0A837IMQ5"/>
<proteinExistence type="predicted"/>
<sequence>MEHINFFGIVNFRGQTKKFGIKTDDRRRHMYVVGKTGMGKTTMLENMIISDIRAGNGVAVVDPHGDLAEKILDFVPKERIKDVVYFNPSDIEFPIAFNPLEKVTNEFRHLVASGIMGVFKKIWPDVWSARMEYILNNALLTLLEFPESTILGVMRLLSDKDYRKKLVDQLQDPVIKSFWVNEFARYAQKFETEATAAIQNKIGQFVANPLVRNILGQPRSALNLRKAMDDKKILIFNLSKGK</sequence>
<gene>
    <name evidence="2" type="ORF">UX18_C0034G0007</name>
</gene>
<dbReference type="InterPro" id="IPR051162">
    <property type="entry name" value="T4SS_component"/>
</dbReference>
<accession>A0A837IMQ5</accession>